<dbReference type="PATRIC" id="fig|1114963.3.peg.1685"/>
<reference evidence="1 2" key="1">
    <citation type="journal article" date="2015" name="G3 (Bethesda)">
        <title>Insights into Ongoing Evolution of the Hexachlorocyclohexane Catabolic Pathway from Comparative Genomics of Ten Sphingomonadaceae Strains.</title>
        <authorList>
            <person name="Pearce S.L."/>
            <person name="Oakeshott J.G."/>
            <person name="Pandey G."/>
        </authorList>
    </citation>
    <scope>NUCLEOTIDE SEQUENCE [LARGE SCALE GENOMIC DNA]</scope>
    <source>
        <strain evidence="1 2">LL02</strain>
    </source>
</reference>
<organism evidence="1 2">
    <name type="scientific">Novosphingobium barchaimii LL02</name>
    <dbReference type="NCBI Taxonomy" id="1114963"/>
    <lineage>
        <taxon>Bacteria</taxon>
        <taxon>Pseudomonadati</taxon>
        <taxon>Pseudomonadota</taxon>
        <taxon>Alphaproteobacteria</taxon>
        <taxon>Sphingomonadales</taxon>
        <taxon>Sphingomonadaceae</taxon>
        <taxon>Novosphingobium</taxon>
    </lineage>
</organism>
<name>A0A0J7XX92_9SPHN</name>
<dbReference type="Gene3D" id="1.25.40.290">
    <property type="entry name" value="ARM repeat domains"/>
    <property type="match status" value="1"/>
</dbReference>
<dbReference type="EMBL" id="JACU01000004">
    <property type="protein sequence ID" value="KMS56154.1"/>
    <property type="molecule type" value="Genomic_DNA"/>
</dbReference>
<gene>
    <name evidence="1" type="ORF">V474_14345</name>
</gene>
<dbReference type="AlphaFoldDB" id="A0A0J7XX92"/>
<evidence type="ECO:0000313" key="1">
    <source>
        <dbReference type="EMBL" id="KMS56154.1"/>
    </source>
</evidence>
<dbReference type="RefSeq" id="WP_059151011.1">
    <property type="nucleotide sequence ID" value="NZ_KQ130453.1"/>
</dbReference>
<dbReference type="InterPro" id="IPR014825">
    <property type="entry name" value="DNA_alkylation"/>
</dbReference>
<dbReference type="Proteomes" id="UP000052268">
    <property type="component" value="Unassembled WGS sequence"/>
</dbReference>
<dbReference type="OrthoDB" id="9797162at2"/>
<accession>A0A0J7XX92</accession>
<proteinExistence type="predicted"/>
<dbReference type="SUPFAM" id="SSF48371">
    <property type="entry name" value="ARM repeat"/>
    <property type="match status" value="1"/>
</dbReference>
<sequence length="383" mass="40797">MTNETAGPALLKDILGPAAVAVIAKAGAAASPRFDRAAFLDAALDGLDGLSIMERVRHIADALVPALPQDYPAAREIILAVAPRLSHGFQAVAVSEFVARRGLGHFDLSMAALARLTGLGTAEFAIRPFLADDPARTLAVMQEWTRSADEHVRRLASEGSRPRLPWAARVPAIKAEPTLAASILEALRADGSVYVRKSVANHLNDIAKDRPAWVLDRLGTWPQDDANTKWIVRHALRTLIKKGDPGALALIGVAHGADVDVRLFAVTPASVALGGEVTIGAQVASRSAQAQKLVVDYRIHYARTGGKTAAKVFKLKTFELAAGEVVSLGIRQTIRDFSTRRHYPGVHALELLVNGQTMARSEFLLLDSAAPAEPAPGVQTVST</sequence>
<comment type="caution">
    <text evidence="1">The sequence shown here is derived from an EMBL/GenBank/DDBJ whole genome shotgun (WGS) entry which is preliminary data.</text>
</comment>
<protein>
    <submittedName>
        <fullName evidence="1">DNA alkylation repair enzyme</fullName>
    </submittedName>
</protein>
<dbReference type="InterPro" id="IPR016024">
    <property type="entry name" value="ARM-type_fold"/>
</dbReference>
<dbReference type="Pfam" id="PF08713">
    <property type="entry name" value="DNA_alkylation"/>
    <property type="match status" value="1"/>
</dbReference>
<evidence type="ECO:0000313" key="2">
    <source>
        <dbReference type="Proteomes" id="UP000052268"/>
    </source>
</evidence>
<keyword evidence="2" id="KW-1185">Reference proteome</keyword>